<dbReference type="EMBL" id="JAUSSK010000002">
    <property type="protein sequence ID" value="MDQ0009705.1"/>
    <property type="molecule type" value="Genomic_DNA"/>
</dbReference>
<keyword evidence="5 7" id="KW-0472">Membrane</keyword>
<keyword evidence="3 7" id="KW-0812">Transmembrane</keyword>
<evidence type="ECO:0000256" key="2">
    <source>
        <dbReference type="ARBA" id="ARBA00022475"/>
    </source>
</evidence>
<dbReference type="PANTHER" id="PTHR30509:SF9">
    <property type="entry name" value="MULTIDRUG RESISTANCE PROTEIN MDTO"/>
    <property type="match status" value="1"/>
</dbReference>
<dbReference type="PANTHER" id="PTHR30509">
    <property type="entry name" value="P-HYDROXYBENZOIC ACID EFFLUX PUMP SUBUNIT-RELATED"/>
    <property type="match status" value="1"/>
</dbReference>
<evidence type="ECO:0000313" key="9">
    <source>
        <dbReference type="EMBL" id="MDQ0009705.1"/>
    </source>
</evidence>
<reference evidence="9 10" key="1">
    <citation type="submission" date="2023-07" db="EMBL/GenBank/DDBJ databases">
        <title>Sorghum-associated microbial communities from plants grown in Nebraska, USA.</title>
        <authorList>
            <person name="Schachtman D."/>
        </authorList>
    </citation>
    <scope>NUCLEOTIDE SEQUENCE [LARGE SCALE GENOMIC DNA]</scope>
    <source>
        <strain evidence="9 10">CC60</strain>
    </source>
</reference>
<protein>
    <submittedName>
        <fullName evidence="9">Membrane protein YccC</fullName>
    </submittedName>
</protein>
<accession>A0ABT9SXH5</accession>
<evidence type="ECO:0000259" key="8">
    <source>
        <dbReference type="Pfam" id="PF13515"/>
    </source>
</evidence>
<evidence type="ECO:0000256" key="1">
    <source>
        <dbReference type="ARBA" id="ARBA00004651"/>
    </source>
</evidence>
<feature type="transmembrane region" description="Helical" evidence="7">
    <location>
        <begin position="106"/>
        <end position="132"/>
    </location>
</feature>
<dbReference type="InterPro" id="IPR049453">
    <property type="entry name" value="Memb_transporter_dom"/>
</dbReference>
<organism evidence="9 10">
    <name type="scientific">Luteibacter jiangsuensis</name>
    <dbReference type="NCBI Taxonomy" id="637577"/>
    <lineage>
        <taxon>Bacteria</taxon>
        <taxon>Pseudomonadati</taxon>
        <taxon>Pseudomonadota</taxon>
        <taxon>Gammaproteobacteria</taxon>
        <taxon>Lysobacterales</taxon>
        <taxon>Rhodanobacteraceae</taxon>
        <taxon>Luteibacter</taxon>
    </lineage>
</organism>
<evidence type="ECO:0000256" key="3">
    <source>
        <dbReference type="ARBA" id="ARBA00022692"/>
    </source>
</evidence>
<evidence type="ECO:0000256" key="7">
    <source>
        <dbReference type="SAM" id="Phobius"/>
    </source>
</evidence>
<keyword evidence="10" id="KW-1185">Reference proteome</keyword>
<feature type="transmembrane region" description="Helical" evidence="7">
    <location>
        <begin position="163"/>
        <end position="184"/>
    </location>
</feature>
<comment type="subcellular location">
    <subcellularLocation>
        <location evidence="1">Cell membrane</location>
        <topology evidence="1">Multi-pass membrane protein</topology>
    </subcellularLocation>
</comment>
<evidence type="ECO:0000313" key="10">
    <source>
        <dbReference type="Proteomes" id="UP001237737"/>
    </source>
</evidence>
<evidence type="ECO:0000256" key="4">
    <source>
        <dbReference type="ARBA" id="ARBA00022989"/>
    </source>
</evidence>
<sequence length="200" mass="21145">MSPPDTHPSRTDATLRVIRLRRAQRALDGLFRSLPLGRRVRTGIFMAFKTVLSALAAYAIGSALHTEQAFWAAISAVAVTQPHFGDTRGAGRDRCLGTVFGGIAGLLGLSIGGSGDMLSFGLALGLVTLACWTANAGPAARIGGITTAIVLLVPSQGPRWEVPLYRLGEVILGTLCALVIGWLVSRLEEHADRKQETEAS</sequence>
<gene>
    <name evidence="9" type="ORF">J2T07_001882</name>
</gene>
<feature type="domain" description="Integral membrane bound transporter" evidence="8">
    <location>
        <begin position="57"/>
        <end position="180"/>
    </location>
</feature>
<feature type="transmembrane region" description="Helical" evidence="7">
    <location>
        <begin position="42"/>
        <end position="61"/>
    </location>
</feature>
<comment type="similarity">
    <text evidence="6">Belongs to the YccS/YhfK family.</text>
</comment>
<name>A0ABT9SXH5_9GAMM</name>
<dbReference type="RefSeq" id="WP_306849270.1">
    <property type="nucleotide sequence ID" value="NZ_JAUSSK010000002.1"/>
</dbReference>
<keyword evidence="2" id="KW-1003">Cell membrane</keyword>
<dbReference type="Pfam" id="PF13515">
    <property type="entry name" value="FUSC_2"/>
    <property type="match status" value="1"/>
</dbReference>
<keyword evidence="4 7" id="KW-1133">Transmembrane helix</keyword>
<proteinExistence type="inferred from homology"/>
<comment type="caution">
    <text evidence="9">The sequence shown here is derived from an EMBL/GenBank/DDBJ whole genome shotgun (WGS) entry which is preliminary data.</text>
</comment>
<dbReference type="Proteomes" id="UP001237737">
    <property type="component" value="Unassembled WGS sequence"/>
</dbReference>
<evidence type="ECO:0000256" key="6">
    <source>
        <dbReference type="ARBA" id="ARBA00043993"/>
    </source>
</evidence>
<evidence type="ECO:0000256" key="5">
    <source>
        <dbReference type="ARBA" id="ARBA00023136"/>
    </source>
</evidence>